<feature type="transmembrane region" description="Helical" evidence="1">
    <location>
        <begin position="86"/>
        <end position="108"/>
    </location>
</feature>
<feature type="transmembrane region" description="Helical" evidence="1">
    <location>
        <begin position="194"/>
        <end position="210"/>
    </location>
</feature>
<keyword evidence="4" id="KW-1185">Reference proteome</keyword>
<dbReference type="PANTHER" id="PTHR36435:SF1">
    <property type="entry name" value="CAAX AMINO TERMINAL PROTEASE FAMILY PROTEIN"/>
    <property type="match status" value="1"/>
</dbReference>
<evidence type="ECO:0000313" key="4">
    <source>
        <dbReference type="Proteomes" id="UP001197626"/>
    </source>
</evidence>
<accession>A0ABY3PC11</accession>
<gene>
    <name evidence="3" type="ORF">LN051_09530</name>
</gene>
<evidence type="ECO:0000256" key="1">
    <source>
        <dbReference type="SAM" id="Phobius"/>
    </source>
</evidence>
<reference evidence="3 4" key="1">
    <citation type="journal article" date="2022" name="Pathogens">
        <title>Staphylococcus ratti sp. nov. Isolated from a Lab Rat.</title>
        <authorList>
            <person name="Kovarovic V."/>
            <person name="Sedlacek I."/>
            <person name="Petras P."/>
            <person name="Kralova S."/>
            <person name="Maslanova I."/>
            <person name="Svec P."/>
            <person name="Neumann-Schaal M."/>
            <person name="Botka T."/>
            <person name="Gelbicova T."/>
            <person name="Stankova E."/>
            <person name="Doskar J."/>
            <person name="Pantucek R."/>
        </authorList>
    </citation>
    <scope>NUCLEOTIDE SEQUENCE [LARGE SCALE GENOMIC DNA]</scope>
    <source>
        <strain evidence="3 4">CCM 9025</strain>
    </source>
</reference>
<feature type="transmembrane region" description="Helical" evidence="1">
    <location>
        <begin position="47"/>
        <end position="66"/>
    </location>
</feature>
<dbReference type="Pfam" id="PF02517">
    <property type="entry name" value="Rce1-like"/>
    <property type="match status" value="1"/>
</dbReference>
<dbReference type="GO" id="GO:0008237">
    <property type="term" value="F:metallopeptidase activity"/>
    <property type="evidence" value="ECO:0007669"/>
    <property type="project" value="UniProtKB-KW"/>
</dbReference>
<feature type="domain" description="CAAX prenyl protease 2/Lysostaphin resistance protein A-like" evidence="2">
    <location>
        <begin position="134"/>
        <end position="227"/>
    </location>
</feature>
<dbReference type="InterPro" id="IPR052710">
    <property type="entry name" value="CAAX_protease"/>
</dbReference>
<dbReference type="PANTHER" id="PTHR36435">
    <property type="entry name" value="SLR1288 PROTEIN"/>
    <property type="match status" value="1"/>
</dbReference>
<keyword evidence="3" id="KW-0645">Protease</keyword>
<keyword evidence="1" id="KW-1133">Transmembrane helix</keyword>
<dbReference type="EMBL" id="CP086654">
    <property type="protein sequence ID" value="UEX89796.1"/>
    <property type="molecule type" value="Genomic_DNA"/>
</dbReference>
<name>A0ABY3PC11_9STAP</name>
<evidence type="ECO:0000259" key="2">
    <source>
        <dbReference type="Pfam" id="PF02517"/>
    </source>
</evidence>
<sequence length="239" mass="27532">MKARQMQHPTWRDLWAFLIYFVFSQVLLTALTFFFPAFHHSKAMQPMAFLLVSALTSLCVIGFLAWSHRHQLKSKIVHQLKTLKGYARAILLSYVIYIIINAFVVRALNYLPKTWQFNNTANQKALLMLFQDKSWLPLVFIVLVVLTPITEELLFRHILIGELGKKFGFITMGSLSVLIFTLLHVQTAATPFEAIPYLMMALLFVFMYIYTRCNIVVSIVLHMIVNGISFLSIILQNVS</sequence>
<keyword evidence="1" id="KW-0812">Transmembrane</keyword>
<organism evidence="3 4">
    <name type="scientific">Staphylococcus ratti</name>
    <dbReference type="NCBI Taxonomy" id="2892440"/>
    <lineage>
        <taxon>Bacteria</taxon>
        <taxon>Bacillati</taxon>
        <taxon>Bacillota</taxon>
        <taxon>Bacilli</taxon>
        <taxon>Bacillales</taxon>
        <taxon>Staphylococcaceae</taxon>
        <taxon>Staphylococcus</taxon>
    </lineage>
</organism>
<evidence type="ECO:0000313" key="3">
    <source>
        <dbReference type="EMBL" id="UEX89796.1"/>
    </source>
</evidence>
<feature type="transmembrane region" description="Helical" evidence="1">
    <location>
        <begin position="215"/>
        <end position="235"/>
    </location>
</feature>
<keyword evidence="1" id="KW-0472">Membrane</keyword>
<proteinExistence type="predicted"/>
<dbReference type="InterPro" id="IPR003675">
    <property type="entry name" value="Rce1/LyrA-like_dom"/>
</dbReference>
<dbReference type="RefSeq" id="WP_229292301.1">
    <property type="nucleotide sequence ID" value="NZ_CP086654.1"/>
</dbReference>
<keyword evidence="3" id="KW-0482">Metalloprotease</keyword>
<keyword evidence="3" id="KW-0378">Hydrolase</keyword>
<dbReference type="Proteomes" id="UP001197626">
    <property type="component" value="Chromosome"/>
</dbReference>
<feature type="transmembrane region" description="Helical" evidence="1">
    <location>
        <begin position="135"/>
        <end position="155"/>
    </location>
</feature>
<feature type="transmembrane region" description="Helical" evidence="1">
    <location>
        <begin position="167"/>
        <end position="188"/>
    </location>
</feature>
<feature type="transmembrane region" description="Helical" evidence="1">
    <location>
        <begin position="14"/>
        <end position="35"/>
    </location>
</feature>
<protein>
    <submittedName>
        <fullName evidence="3">CPBP family intramembrane metalloprotease</fullName>
    </submittedName>
</protein>